<accession>A0A2N4TLB2</accession>
<evidence type="ECO:0000313" key="2">
    <source>
        <dbReference type="Proteomes" id="UP000234456"/>
    </source>
</evidence>
<comment type="caution">
    <text evidence="1">The sequence shown here is derived from an EMBL/GenBank/DDBJ whole genome shotgun (WGS) entry which is preliminary data.</text>
</comment>
<proteinExistence type="predicted"/>
<dbReference type="AlphaFoldDB" id="A0A2N4TLB2"/>
<organism evidence="1 2">
    <name type="scientific">Ralstonia pickettii</name>
    <name type="common">Burkholderia pickettii</name>
    <dbReference type="NCBI Taxonomy" id="329"/>
    <lineage>
        <taxon>Bacteria</taxon>
        <taxon>Pseudomonadati</taxon>
        <taxon>Pseudomonadota</taxon>
        <taxon>Betaproteobacteria</taxon>
        <taxon>Burkholderiales</taxon>
        <taxon>Burkholderiaceae</taxon>
        <taxon>Ralstonia</taxon>
    </lineage>
</organism>
<name>A0A2N4TLB2_RALPI</name>
<reference evidence="1 2" key="1">
    <citation type="submission" date="2017-12" db="EMBL/GenBank/DDBJ databases">
        <title>Draft genome sequence of Ralstonia pickettii 52.</title>
        <authorList>
            <person name="Zheng B."/>
        </authorList>
    </citation>
    <scope>NUCLEOTIDE SEQUENCE [LARGE SCALE GENOMIC DNA]</scope>
    <source>
        <strain evidence="1 2">52</strain>
    </source>
</reference>
<evidence type="ECO:0000313" key="1">
    <source>
        <dbReference type="EMBL" id="PLC40485.1"/>
    </source>
</evidence>
<dbReference type="EMBL" id="PKQE01000006">
    <property type="protein sequence ID" value="PLC40485.1"/>
    <property type="molecule type" value="Genomic_DNA"/>
</dbReference>
<dbReference type="Proteomes" id="UP000234456">
    <property type="component" value="Unassembled WGS sequence"/>
</dbReference>
<protein>
    <submittedName>
        <fullName evidence="1">Uncharacterized protein</fullName>
    </submittedName>
</protein>
<gene>
    <name evidence="1" type="ORF">C0Q88_22035</name>
</gene>
<sequence length="91" mass="10376">MNIRTEAIQISRASFARIPRDLLQASLRHSLINMPNNESAEGPIRRDHWRKISHGHPPVGKQPSNRFTEPFRDGSVIAIAIQPKLAMQRFP</sequence>
<dbReference type="RefSeq" id="WP_102067307.1">
    <property type="nucleotide sequence ID" value="NZ_PKQE01000006.1"/>
</dbReference>